<gene>
    <name evidence="2" type="ORF">AKAME5_001682000</name>
</gene>
<dbReference type="EMBL" id="BRZM01000079">
    <property type="protein sequence ID" value="GLD65345.1"/>
    <property type="molecule type" value="Genomic_DNA"/>
</dbReference>
<dbReference type="AlphaFoldDB" id="A0AAD3N5F2"/>
<organism evidence="2 3">
    <name type="scientific">Lates japonicus</name>
    <name type="common">Japanese lates</name>
    <dbReference type="NCBI Taxonomy" id="270547"/>
    <lineage>
        <taxon>Eukaryota</taxon>
        <taxon>Metazoa</taxon>
        <taxon>Chordata</taxon>
        <taxon>Craniata</taxon>
        <taxon>Vertebrata</taxon>
        <taxon>Euteleostomi</taxon>
        <taxon>Actinopterygii</taxon>
        <taxon>Neopterygii</taxon>
        <taxon>Teleostei</taxon>
        <taxon>Neoteleostei</taxon>
        <taxon>Acanthomorphata</taxon>
        <taxon>Carangaria</taxon>
        <taxon>Carangaria incertae sedis</taxon>
        <taxon>Centropomidae</taxon>
        <taxon>Lates</taxon>
    </lineage>
</organism>
<reference evidence="2" key="1">
    <citation type="submission" date="2022-08" db="EMBL/GenBank/DDBJ databases">
        <title>Genome sequencing of akame (Lates japonicus).</title>
        <authorList>
            <person name="Hashiguchi Y."/>
            <person name="Takahashi H."/>
        </authorList>
    </citation>
    <scope>NUCLEOTIDE SEQUENCE</scope>
    <source>
        <strain evidence="2">Kochi</strain>
    </source>
</reference>
<dbReference type="Proteomes" id="UP001279410">
    <property type="component" value="Unassembled WGS sequence"/>
</dbReference>
<keyword evidence="3" id="KW-1185">Reference proteome</keyword>
<evidence type="ECO:0000313" key="2">
    <source>
        <dbReference type="EMBL" id="GLD65345.1"/>
    </source>
</evidence>
<evidence type="ECO:0000313" key="3">
    <source>
        <dbReference type="Proteomes" id="UP001279410"/>
    </source>
</evidence>
<proteinExistence type="predicted"/>
<protein>
    <submittedName>
        <fullName evidence="2">PiggyBac transposable element-derived protein 3-like protein</fullName>
    </submittedName>
</protein>
<accession>A0AAD3N5F2</accession>
<feature type="region of interest" description="Disordered" evidence="1">
    <location>
        <begin position="52"/>
        <end position="79"/>
    </location>
</feature>
<sequence>MPLFGYIINVSIANAWLIYKRDCDLLKEKPMPLKMFHLSVAATLKKANKVPAKVGQPSSEQYKPPVQPPSSLHHRAGPV</sequence>
<evidence type="ECO:0000256" key="1">
    <source>
        <dbReference type="SAM" id="MobiDB-lite"/>
    </source>
</evidence>
<name>A0AAD3N5F2_LATJO</name>
<comment type="caution">
    <text evidence="2">The sequence shown here is derived from an EMBL/GenBank/DDBJ whole genome shotgun (WGS) entry which is preliminary data.</text>
</comment>